<evidence type="ECO:0000313" key="1">
    <source>
        <dbReference type="EMBL" id="RUL83546.1"/>
    </source>
</evidence>
<keyword evidence="2" id="KW-1185">Reference proteome</keyword>
<accession>A0A432ME82</accession>
<reference evidence="1 2" key="2">
    <citation type="submission" date="2019-01" db="EMBL/GenBank/DDBJ databases">
        <title>Tautonia sociabilis, a novel thermotolerant planctomycete of Isosphaeraceae family, isolated from a 4000 m deep subterranean habitat.</title>
        <authorList>
            <person name="Kovaleva O.L."/>
            <person name="Elcheninov A.G."/>
            <person name="Van Heerden E."/>
            <person name="Toshchakov S.V."/>
            <person name="Novikov A."/>
            <person name="Bonch-Osmolovskaya E.A."/>
            <person name="Kublanov I.V."/>
        </authorList>
    </citation>
    <scope>NUCLEOTIDE SEQUENCE [LARGE SCALE GENOMIC DNA]</scope>
    <source>
        <strain evidence="1 2">GM2012</strain>
    </source>
</reference>
<gene>
    <name evidence="1" type="ORF">TsocGM_21820</name>
</gene>
<dbReference type="EMBL" id="RYZH01000058">
    <property type="protein sequence ID" value="RUL83546.1"/>
    <property type="molecule type" value="Genomic_DNA"/>
</dbReference>
<reference evidence="1 2" key="1">
    <citation type="submission" date="2018-12" db="EMBL/GenBank/DDBJ databases">
        <authorList>
            <person name="Toschakov S.V."/>
        </authorList>
    </citation>
    <scope>NUCLEOTIDE SEQUENCE [LARGE SCALE GENOMIC DNA]</scope>
    <source>
        <strain evidence="1 2">GM2012</strain>
    </source>
</reference>
<sequence length="133" mass="14664">MPSFLETAYEIIAKYFEESLTGLASENPGFVGKFKKVNANHFTAVIYRDGKNVAQCGIRLGGFGGYSTNQIIYSNDPSATNSMNECISVVGDGDEMSLKSSGMSSMINPHQKDRLTPHEAAELYWGLLTWRLQ</sequence>
<name>A0A432ME82_9BACT</name>
<dbReference type="RefSeq" id="WP_126727581.1">
    <property type="nucleotide sequence ID" value="NZ_RYZH01000058.1"/>
</dbReference>
<dbReference type="AlphaFoldDB" id="A0A432ME82"/>
<proteinExistence type="predicted"/>
<evidence type="ECO:0000313" key="2">
    <source>
        <dbReference type="Proteomes" id="UP000280296"/>
    </source>
</evidence>
<protein>
    <submittedName>
        <fullName evidence="1">Uncharacterized protein</fullName>
    </submittedName>
</protein>
<organism evidence="1 2">
    <name type="scientific">Tautonia sociabilis</name>
    <dbReference type="NCBI Taxonomy" id="2080755"/>
    <lineage>
        <taxon>Bacteria</taxon>
        <taxon>Pseudomonadati</taxon>
        <taxon>Planctomycetota</taxon>
        <taxon>Planctomycetia</taxon>
        <taxon>Isosphaerales</taxon>
        <taxon>Isosphaeraceae</taxon>
        <taxon>Tautonia</taxon>
    </lineage>
</organism>
<comment type="caution">
    <text evidence="1">The sequence shown here is derived from an EMBL/GenBank/DDBJ whole genome shotgun (WGS) entry which is preliminary data.</text>
</comment>
<dbReference type="OrthoDB" id="1426235at2"/>
<dbReference type="Proteomes" id="UP000280296">
    <property type="component" value="Unassembled WGS sequence"/>
</dbReference>